<dbReference type="GO" id="GO:0008233">
    <property type="term" value="F:peptidase activity"/>
    <property type="evidence" value="ECO:0007669"/>
    <property type="project" value="UniProtKB-KW"/>
</dbReference>
<dbReference type="RefSeq" id="WP_307233907.1">
    <property type="nucleotide sequence ID" value="NZ_JAUSUZ010000001.1"/>
</dbReference>
<keyword evidence="4" id="KW-1185">Reference proteome</keyword>
<name>A0AAE4AUX3_9ACTN</name>
<dbReference type="AlphaFoldDB" id="A0AAE4AUX3"/>
<comment type="caution">
    <text evidence="2">The sequence shown here is derived from an EMBL/GenBank/DDBJ whole genome shotgun (WGS) entry which is preliminary data.</text>
</comment>
<evidence type="ECO:0000256" key="1">
    <source>
        <dbReference type="SAM" id="MobiDB-lite"/>
    </source>
</evidence>
<organism evidence="2 4">
    <name type="scientific">Catenuloplanes indicus</name>
    <dbReference type="NCBI Taxonomy" id="137267"/>
    <lineage>
        <taxon>Bacteria</taxon>
        <taxon>Bacillati</taxon>
        <taxon>Actinomycetota</taxon>
        <taxon>Actinomycetes</taxon>
        <taxon>Micromonosporales</taxon>
        <taxon>Micromonosporaceae</taxon>
        <taxon>Catenuloplanes</taxon>
    </lineage>
</organism>
<dbReference type="Proteomes" id="UP001240236">
    <property type="component" value="Unassembled WGS sequence"/>
</dbReference>
<proteinExistence type="predicted"/>
<dbReference type="EMBL" id="JAUSUZ010000002">
    <property type="protein sequence ID" value="MDQ0371671.1"/>
    <property type="molecule type" value="Genomic_DNA"/>
</dbReference>
<evidence type="ECO:0000313" key="4">
    <source>
        <dbReference type="Proteomes" id="UP001240236"/>
    </source>
</evidence>
<evidence type="ECO:0000313" key="2">
    <source>
        <dbReference type="EMBL" id="MDQ0363349.1"/>
    </source>
</evidence>
<dbReference type="GO" id="GO:0006508">
    <property type="term" value="P:proteolysis"/>
    <property type="evidence" value="ECO:0007669"/>
    <property type="project" value="UniProtKB-KW"/>
</dbReference>
<sequence length="50" mass="5252">MTAALTPEETQRAVAARATELAAARGQSTRAAQLAEASRQAAARNERNGR</sequence>
<keyword evidence="2" id="KW-0645">Protease</keyword>
<feature type="region of interest" description="Disordered" evidence="1">
    <location>
        <begin position="27"/>
        <end position="50"/>
    </location>
</feature>
<protein>
    <submittedName>
        <fullName evidence="2">Regulator of protease activity HflC (Stomatin/prohibitin superfamily)</fullName>
    </submittedName>
</protein>
<reference evidence="2 4" key="1">
    <citation type="submission" date="2023-07" db="EMBL/GenBank/DDBJ databases">
        <title>Sequencing the genomes of 1000 actinobacteria strains.</title>
        <authorList>
            <person name="Klenk H.-P."/>
        </authorList>
    </citation>
    <scope>NUCLEOTIDE SEQUENCE [LARGE SCALE GENOMIC DNA]</scope>
    <source>
        <strain evidence="2 4">DSM 44709</strain>
    </source>
</reference>
<keyword evidence="2" id="KW-0378">Hydrolase</keyword>
<evidence type="ECO:0000313" key="3">
    <source>
        <dbReference type="EMBL" id="MDQ0371671.1"/>
    </source>
</evidence>
<dbReference type="EMBL" id="JAUSUZ010000001">
    <property type="protein sequence ID" value="MDQ0363349.1"/>
    <property type="molecule type" value="Genomic_DNA"/>
</dbReference>
<feature type="compositionally biased region" description="Low complexity" evidence="1">
    <location>
        <begin position="27"/>
        <end position="43"/>
    </location>
</feature>
<accession>A0AAE4AUX3</accession>
<gene>
    <name evidence="2" type="ORF">J2S42_000018</name>
    <name evidence="3" type="ORF">J2S42_008419</name>
</gene>